<proteinExistence type="predicted"/>
<dbReference type="Proteomes" id="UP001056120">
    <property type="component" value="Linkage Group LG14"/>
</dbReference>
<dbReference type="EMBL" id="CM042031">
    <property type="protein sequence ID" value="KAI3785691.1"/>
    <property type="molecule type" value="Genomic_DNA"/>
</dbReference>
<reference evidence="2" key="1">
    <citation type="journal article" date="2022" name="Mol. Ecol. Resour.">
        <title>The genomes of chicory, endive, great burdock and yacon provide insights into Asteraceae palaeo-polyploidization history and plant inulin production.</title>
        <authorList>
            <person name="Fan W."/>
            <person name="Wang S."/>
            <person name="Wang H."/>
            <person name="Wang A."/>
            <person name="Jiang F."/>
            <person name="Liu H."/>
            <person name="Zhao H."/>
            <person name="Xu D."/>
            <person name="Zhang Y."/>
        </authorList>
    </citation>
    <scope>NUCLEOTIDE SEQUENCE [LARGE SCALE GENOMIC DNA]</scope>
    <source>
        <strain evidence="2">cv. Yunnan</strain>
    </source>
</reference>
<comment type="caution">
    <text evidence="1">The sequence shown here is derived from an EMBL/GenBank/DDBJ whole genome shotgun (WGS) entry which is preliminary data.</text>
</comment>
<reference evidence="1 2" key="2">
    <citation type="journal article" date="2022" name="Mol. Ecol. Resour.">
        <title>The genomes of chicory, endive, great burdock and yacon provide insights into Asteraceae paleo-polyploidization history and plant inulin production.</title>
        <authorList>
            <person name="Fan W."/>
            <person name="Wang S."/>
            <person name="Wang H."/>
            <person name="Wang A."/>
            <person name="Jiang F."/>
            <person name="Liu H."/>
            <person name="Zhao H."/>
            <person name="Xu D."/>
            <person name="Zhang Y."/>
        </authorList>
    </citation>
    <scope>NUCLEOTIDE SEQUENCE [LARGE SCALE GENOMIC DNA]</scope>
    <source>
        <strain evidence="2">cv. Yunnan</strain>
        <tissue evidence="1">Leaves</tissue>
    </source>
</reference>
<organism evidence="1 2">
    <name type="scientific">Smallanthus sonchifolius</name>
    <dbReference type="NCBI Taxonomy" id="185202"/>
    <lineage>
        <taxon>Eukaryota</taxon>
        <taxon>Viridiplantae</taxon>
        <taxon>Streptophyta</taxon>
        <taxon>Embryophyta</taxon>
        <taxon>Tracheophyta</taxon>
        <taxon>Spermatophyta</taxon>
        <taxon>Magnoliopsida</taxon>
        <taxon>eudicotyledons</taxon>
        <taxon>Gunneridae</taxon>
        <taxon>Pentapetalae</taxon>
        <taxon>asterids</taxon>
        <taxon>campanulids</taxon>
        <taxon>Asterales</taxon>
        <taxon>Asteraceae</taxon>
        <taxon>Asteroideae</taxon>
        <taxon>Heliantheae alliance</taxon>
        <taxon>Millerieae</taxon>
        <taxon>Smallanthus</taxon>
    </lineage>
</organism>
<evidence type="ECO:0000313" key="1">
    <source>
        <dbReference type="EMBL" id="KAI3785691.1"/>
    </source>
</evidence>
<protein>
    <submittedName>
        <fullName evidence="1">Uncharacterized protein</fullName>
    </submittedName>
</protein>
<sequence length="392" mass="43095">MTDPGIVLFGKKIGWPETPNLPPVKASSEERDNTEEAIACSSSDEHTLFTPHDQRKDESDDNPKTPSIDEEVMSENPQSTDGETMNLQPRTLKKPDKILSCPRCDSMNTKFCYFNNSNVNQPRHFCKSCQRYWTAGGNMRNMAVGAGRRKKKTPPSDCRYIISQEALESAAAANRIEFAPDSNGISPKVLSFGQNPTRFGVGSTGKENQDDGSSNSVVEKMQDNNGFHSHSHSQVHWIPGGSWPYNPWNTPIPIPFPIPPVCPPGYPPIPVYPPPYWSSVSWLPPAGSILGKHSPDGELVKPNGSHEDSKKQSSTILIPKTLRIDDPDEAAKSSIWATLGIKNEHSGSRGDLFKAFQSKGSEKKKNTTTEPSPVLQANPAALSRSLCFQERA</sequence>
<evidence type="ECO:0000313" key="2">
    <source>
        <dbReference type="Proteomes" id="UP001056120"/>
    </source>
</evidence>
<accession>A0ACB9GR50</accession>
<name>A0ACB9GR50_9ASTR</name>
<gene>
    <name evidence="1" type="ORF">L1987_44815</name>
</gene>
<keyword evidence="2" id="KW-1185">Reference proteome</keyword>